<protein>
    <recommendedName>
        <fullName evidence="2">Chemotaxis phosphatase CheX-like domain-containing protein</fullName>
    </recommendedName>
</protein>
<keyword evidence="1" id="KW-0145">Chemotaxis</keyword>
<keyword evidence="4" id="KW-1185">Reference proteome</keyword>
<dbReference type="Proteomes" id="UP001321445">
    <property type="component" value="Chromosome"/>
</dbReference>
<proteinExistence type="predicted"/>
<accession>A0ABM8FK39</accession>
<evidence type="ECO:0000259" key="2">
    <source>
        <dbReference type="Pfam" id="PF13690"/>
    </source>
</evidence>
<dbReference type="Pfam" id="PF13690">
    <property type="entry name" value="CheX"/>
    <property type="match status" value="1"/>
</dbReference>
<dbReference type="EMBL" id="AP027370">
    <property type="protein sequence ID" value="BDY12681.1"/>
    <property type="molecule type" value="Genomic_DNA"/>
</dbReference>
<gene>
    <name evidence="3" type="ORF">HCR_09930</name>
</gene>
<reference evidence="3 4" key="1">
    <citation type="submission" date="2023-03" db="EMBL/GenBank/DDBJ databases">
        <title>Description of Hydrogenimonas sp. ISO32.</title>
        <authorList>
            <person name="Mino S."/>
            <person name="Fukazawa S."/>
            <person name="Sawabe T."/>
        </authorList>
    </citation>
    <scope>NUCLEOTIDE SEQUENCE [LARGE SCALE GENOMIC DNA]</scope>
    <source>
        <strain evidence="3 4">ISO32</strain>
    </source>
</reference>
<evidence type="ECO:0000313" key="4">
    <source>
        <dbReference type="Proteomes" id="UP001321445"/>
    </source>
</evidence>
<dbReference type="RefSeq" id="WP_286337864.1">
    <property type="nucleotide sequence ID" value="NZ_AP027370.1"/>
</dbReference>
<evidence type="ECO:0000256" key="1">
    <source>
        <dbReference type="ARBA" id="ARBA00022500"/>
    </source>
</evidence>
<feature type="domain" description="Chemotaxis phosphatase CheX-like" evidence="2">
    <location>
        <begin position="358"/>
        <end position="452"/>
    </location>
</feature>
<evidence type="ECO:0000313" key="3">
    <source>
        <dbReference type="EMBL" id="BDY12681.1"/>
    </source>
</evidence>
<dbReference type="InterPro" id="IPR028051">
    <property type="entry name" value="CheX-like_dom"/>
</dbReference>
<dbReference type="InterPro" id="IPR028976">
    <property type="entry name" value="CheC-like_sf"/>
</dbReference>
<organism evidence="3 4">
    <name type="scientific">Hydrogenimonas cancrithermarum</name>
    <dbReference type="NCBI Taxonomy" id="2993563"/>
    <lineage>
        <taxon>Bacteria</taxon>
        <taxon>Pseudomonadati</taxon>
        <taxon>Campylobacterota</taxon>
        <taxon>Epsilonproteobacteria</taxon>
        <taxon>Campylobacterales</taxon>
        <taxon>Hydrogenimonadaceae</taxon>
        <taxon>Hydrogenimonas</taxon>
    </lineage>
</organism>
<name>A0ABM8FK39_9BACT</name>
<sequence length="465" mass="51760">MRPIIKKQKIALFAPQGFLDGNNASQLISIQEMQTVRSTNVSMVLVSLKKVVFFNINGITILLDMLTKLQKQMRVTIGFCDYTRRQYEAFFKFFDGEVPFSLFKTIDIALLFAGGNEAKEGEENVLVYNEDATQRSMQAIEVFDRGYNPVVVQTFEDFASRAEDKEKFVEIVESTYLGMMANRIAAKTRGNCVIYYLKGFLDGTVTEQFDVVYHQNCLKVGFQLFMFDATRVSSLNIHAANFFSRLSTAGAEYGALIAIVGLDLEKTPKRFVEELEDAGIMFFESEADFFGDETVQSMSGGGAVAKKEKNRLTKPVVARLPVLVSAAMGTLQMMVNMIAIKEEMKIRPFEPHGEELMASSIAFYGDIGGLMTLVMPKELVKKSCALLIGEESDDTEILADALSELVNIVAGKSKTLLQEEGVNISITLPRSYTSIDDLASTLDGVQGVQVNFSFDDYPFTFYLSP</sequence>
<dbReference type="Gene3D" id="3.40.1550.10">
    <property type="entry name" value="CheC-like"/>
    <property type="match status" value="1"/>
</dbReference>
<dbReference type="SUPFAM" id="SSF103039">
    <property type="entry name" value="CheC-like"/>
    <property type="match status" value="1"/>
</dbReference>
<dbReference type="CDD" id="cd17906">
    <property type="entry name" value="CheX"/>
    <property type="match status" value="1"/>
</dbReference>